<sequence>MKKNQNINLNWFNSNNSTVAIFSYSIINTIAKNIFSHKNIMTNIFAGMFNNGVNNETFTI</sequence>
<keyword evidence="2" id="KW-1185">Reference proteome</keyword>
<protein>
    <submittedName>
        <fullName evidence="1">Uncharacterized protein</fullName>
    </submittedName>
</protein>
<dbReference type="RefSeq" id="WP_022936203.1">
    <property type="nucleotide sequence ID" value="NZ_LR214940.1"/>
</dbReference>
<dbReference type="AlphaFoldDB" id="A0A448ZW49"/>
<organism evidence="1 2">
    <name type="scientific">Metamycoplasma orale</name>
    <name type="common">Mycoplasma orale</name>
    <dbReference type="NCBI Taxonomy" id="2121"/>
    <lineage>
        <taxon>Bacteria</taxon>
        <taxon>Bacillati</taxon>
        <taxon>Mycoplasmatota</taxon>
        <taxon>Mycoplasmoidales</taxon>
        <taxon>Metamycoplasmataceae</taxon>
        <taxon>Metamycoplasma</taxon>
    </lineage>
</organism>
<accession>A0A448ZW49</accession>
<dbReference type="KEGG" id="mob:NCTC10112_00246"/>
<evidence type="ECO:0000313" key="2">
    <source>
        <dbReference type="Proteomes" id="UP000290482"/>
    </source>
</evidence>
<evidence type="ECO:0000313" key="1">
    <source>
        <dbReference type="EMBL" id="VEU55478.1"/>
    </source>
</evidence>
<reference evidence="1 2" key="1">
    <citation type="submission" date="2019-01" db="EMBL/GenBank/DDBJ databases">
        <authorList>
            <consortium name="Pathogen Informatics"/>
        </authorList>
    </citation>
    <scope>NUCLEOTIDE SEQUENCE [LARGE SCALE GENOMIC DNA]</scope>
    <source>
        <strain evidence="1 2">NCTC10112</strain>
    </source>
</reference>
<name>A0A448ZW49_METOS</name>
<gene>
    <name evidence="1" type="ORF">NCTC10112_00246</name>
</gene>
<proteinExistence type="predicted"/>
<dbReference type="Proteomes" id="UP000290482">
    <property type="component" value="Chromosome"/>
</dbReference>
<dbReference type="EMBL" id="LR214940">
    <property type="protein sequence ID" value="VEU55478.1"/>
    <property type="molecule type" value="Genomic_DNA"/>
</dbReference>